<organism evidence="1">
    <name type="scientific">Sesamum angustifolium</name>
    <dbReference type="NCBI Taxonomy" id="2727405"/>
    <lineage>
        <taxon>Eukaryota</taxon>
        <taxon>Viridiplantae</taxon>
        <taxon>Streptophyta</taxon>
        <taxon>Embryophyta</taxon>
        <taxon>Tracheophyta</taxon>
        <taxon>Spermatophyta</taxon>
        <taxon>Magnoliopsida</taxon>
        <taxon>eudicotyledons</taxon>
        <taxon>Gunneridae</taxon>
        <taxon>Pentapetalae</taxon>
        <taxon>asterids</taxon>
        <taxon>lamiids</taxon>
        <taxon>Lamiales</taxon>
        <taxon>Pedaliaceae</taxon>
        <taxon>Sesamum</taxon>
    </lineage>
</organism>
<gene>
    <name evidence="1" type="ORF">Sangu_2786100</name>
</gene>
<proteinExistence type="predicted"/>
<dbReference type="AlphaFoldDB" id="A0AAW2ITZ4"/>
<protein>
    <submittedName>
        <fullName evidence="1">Uncharacterized protein</fullName>
    </submittedName>
</protein>
<sequence>MVSYQKTRTTVSRYSRLDESKIDMLYDNHLHILLIFDVHLDRLVSNILILAFFFNFQSYFDLVPIPPGQRIFNEVPLDKPIDILERKPAFLAYV</sequence>
<name>A0AAW2ITZ4_9LAMI</name>
<comment type="caution">
    <text evidence="1">The sequence shown here is derived from an EMBL/GenBank/DDBJ whole genome shotgun (WGS) entry which is preliminary data.</text>
</comment>
<reference evidence="1" key="2">
    <citation type="journal article" date="2024" name="Plant">
        <title>Genomic evolution and insights into agronomic trait innovations of Sesamum species.</title>
        <authorList>
            <person name="Miao H."/>
            <person name="Wang L."/>
            <person name="Qu L."/>
            <person name="Liu H."/>
            <person name="Sun Y."/>
            <person name="Le M."/>
            <person name="Wang Q."/>
            <person name="Wei S."/>
            <person name="Zheng Y."/>
            <person name="Lin W."/>
            <person name="Duan Y."/>
            <person name="Cao H."/>
            <person name="Xiong S."/>
            <person name="Wang X."/>
            <person name="Wei L."/>
            <person name="Li C."/>
            <person name="Ma Q."/>
            <person name="Ju M."/>
            <person name="Zhao R."/>
            <person name="Li G."/>
            <person name="Mu C."/>
            <person name="Tian Q."/>
            <person name="Mei H."/>
            <person name="Zhang T."/>
            <person name="Gao T."/>
            <person name="Zhang H."/>
        </authorList>
    </citation>
    <scope>NUCLEOTIDE SEQUENCE</scope>
    <source>
        <strain evidence="1">G01</strain>
    </source>
</reference>
<reference evidence="1" key="1">
    <citation type="submission" date="2020-06" db="EMBL/GenBank/DDBJ databases">
        <authorList>
            <person name="Li T."/>
            <person name="Hu X."/>
            <person name="Zhang T."/>
            <person name="Song X."/>
            <person name="Zhang H."/>
            <person name="Dai N."/>
            <person name="Sheng W."/>
            <person name="Hou X."/>
            <person name="Wei L."/>
        </authorList>
    </citation>
    <scope>NUCLEOTIDE SEQUENCE</scope>
    <source>
        <strain evidence="1">G01</strain>
        <tissue evidence="1">Leaf</tissue>
    </source>
</reference>
<dbReference type="EMBL" id="JACGWK010001603">
    <property type="protein sequence ID" value="KAL0285283.1"/>
    <property type="molecule type" value="Genomic_DNA"/>
</dbReference>
<evidence type="ECO:0000313" key="1">
    <source>
        <dbReference type="EMBL" id="KAL0285283.1"/>
    </source>
</evidence>
<accession>A0AAW2ITZ4</accession>